<evidence type="ECO:0000256" key="3">
    <source>
        <dbReference type="ARBA" id="ARBA00022630"/>
    </source>
</evidence>
<feature type="domain" description="Acyl-CoA dehydrogenase/oxidase C-terminal" evidence="7">
    <location>
        <begin position="266"/>
        <end position="423"/>
    </location>
</feature>
<organism evidence="10 11">
    <name type="scientific">Phialocephala subalpina</name>
    <dbReference type="NCBI Taxonomy" id="576137"/>
    <lineage>
        <taxon>Eukaryota</taxon>
        <taxon>Fungi</taxon>
        <taxon>Dikarya</taxon>
        <taxon>Ascomycota</taxon>
        <taxon>Pezizomycotina</taxon>
        <taxon>Leotiomycetes</taxon>
        <taxon>Helotiales</taxon>
        <taxon>Mollisiaceae</taxon>
        <taxon>Phialocephala</taxon>
        <taxon>Phialocephala fortinii species complex</taxon>
    </lineage>
</organism>
<dbReference type="STRING" id="576137.A0A1L7X248"/>
<dbReference type="SUPFAM" id="SSF56645">
    <property type="entry name" value="Acyl-CoA dehydrogenase NM domain-like"/>
    <property type="match status" value="1"/>
</dbReference>
<dbReference type="EMBL" id="FJOG01000013">
    <property type="protein sequence ID" value="CZR59088.1"/>
    <property type="molecule type" value="Genomic_DNA"/>
</dbReference>
<dbReference type="InterPro" id="IPR037069">
    <property type="entry name" value="AcylCoA_DH/ox_N_sf"/>
</dbReference>
<evidence type="ECO:0000259" key="8">
    <source>
        <dbReference type="Pfam" id="PF02770"/>
    </source>
</evidence>
<dbReference type="Gene3D" id="1.20.140.10">
    <property type="entry name" value="Butyryl-CoA Dehydrogenase, subunit A, domain 3"/>
    <property type="match status" value="1"/>
</dbReference>
<dbReference type="Pfam" id="PF02770">
    <property type="entry name" value="Acyl-CoA_dh_M"/>
    <property type="match status" value="1"/>
</dbReference>
<sequence length="447" mass="49242">MSKAVKIPFSEPPWLMGLPSAYYNDSHRKWQKTCRELVDKLLMPQGGEWERAGDVPEDLYSKFVAANFLIPNLSAPLPIKWLKRLGIHELPGGLKVEDFDYLHTLIYVDEMARTGSMGPSGAVTTGIAFGLPPILTFGSPELQERFVPDLITGRKRICIAITEPGAGSDVSNIETTAKKSPDGKYFIVNGSKKWITNGLWSDYASMAVRTGGPGPSGLSMLIVPLLNTPGVTMRRIKVGGQTAAGTTFIELDDVRVPISNLIGVEGQGMRYVMQNFNHERLTISIGVNRLARLALSSAFEYCLKREAFGKTLMEQPVVRHRLAKAGAELESHWAWVEQFTFQMTRLSEEEANRELGGLTALAKAQAGRVLEECANTAVLLFGGNGYTRSGQGEIAERIYREVPGARIPGGSEDVMLDLAIRQLVKNFQRKTKELDAEMERPKGSSKL</sequence>
<dbReference type="InterPro" id="IPR013786">
    <property type="entry name" value="AcylCoA_DH/ox_N"/>
</dbReference>
<dbReference type="PANTHER" id="PTHR48083:SF15">
    <property type="entry name" value="ACYL-COA DEHYDROGENASE APDG"/>
    <property type="match status" value="1"/>
</dbReference>
<dbReference type="InterPro" id="IPR009100">
    <property type="entry name" value="AcylCoA_DH/oxidase_NM_dom_sf"/>
</dbReference>
<comment type="cofactor">
    <cofactor evidence="1 6">
        <name>FAD</name>
        <dbReference type="ChEBI" id="CHEBI:57692"/>
    </cofactor>
</comment>
<dbReference type="OrthoDB" id="10254877at2759"/>
<keyword evidence="3 6" id="KW-0285">Flavoprotein</keyword>
<dbReference type="Proteomes" id="UP000184330">
    <property type="component" value="Unassembled WGS sequence"/>
</dbReference>
<evidence type="ECO:0000313" key="11">
    <source>
        <dbReference type="Proteomes" id="UP000184330"/>
    </source>
</evidence>
<evidence type="ECO:0000256" key="4">
    <source>
        <dbReference type="ARBA" id="ARBA00022827"/>
    </source>
</evidence>
<dbReference type="GO" id="GO:0005737">
    <property type="term" value="C:cytoplasm"/>
    <property type="evidence" value="ECO:0007669"/>
    <property type="project" value="TreeGrafter"/>
</dbReference>
<dbReference type="InterPro" id="IPR009075">
    <property type="entry name" value="AcylCo_DH/oxidase_C"/>
</dbReference>
<comment type="similarity">
    <text evidence="2 6">Belongs to the acyl-CoA dehydrogenase family.</text>
</comment>
<evidence type="ECO:0000256" key="2">
    <source>
        <dbReference type="ARBA" id="ARBA00009347"/>
    </source>
</evidence>
<evidence type="ECO:0000259" key="9">
    <source>
        <dbReference type="Pfam" id="PF02771"/>
    </source>
</evidence>
<evidence type="ECO:0000256" key="1">
    <source>
        <dbReference type="ARBA" id="ARBA00001974"/>
    </source>
</evidence>
<protein>
    <submittedName>
        <fullName evidence="10">Probable acyl-CoA dehydrogenase</fullName>
    </submittedName>
</protein>
<proteinExistence type="inferred from homology"/>
<reference evidence="10 11" key="1">
    <citation type="submission" date="2016-03" db="EMBL/GenBank/DDBJ databases">
        <authorList>
            <person name="Ploux O."/>
        </authorList>
    </citation>
    <scope>NUCLEOTIDE SEQUENCE [LARGE SCALE GENOMIC DNA]</scope>
    <source>
        <strain evidence="10 11">UAMH 11012</strain>
    </source>
</reference>
<dbReference type="InterPro" id="IPR050741">
    <property type="entry name" value="Acyl-CoA_dehydrogenase"/>
</dbReference>
<dbReference type="Pfam" id="PF02771">
    <property type="entry name" value="Acyl-CoA_dh_N"/>
    <property type="match status" value="1"/>
</dbReference>
<dbReference type="InterPro" id="IPR036250">
    <property type="entry name" value="AcylCo_DH-like_C"/>
</dbReference>
<evidence type="ECO:0000256" key="5">
    <source>
        <dbReference type="ARBA" id="ARBA00023002"/>
    </source>
</evidence>
<dbReference type="Gene3D" id="1.10.540.10">
    <property type="entry name" value="Acyl-CoA dehydrogenase/oxidase, N-terminal domain"/>
    <property type="match status" value="1"/>
</dbReference>
<name>A0A1L7X248_9HELO</name>
<evidence type="ECO:0000313" key="10">
    <source>
        <dbReference type="EMBL" id="CZR59088.1"/>
    </source>
</evidence>
<gene>
    <name evidence="10" type="ORF">PAC_08980</name>
</gene>
<dbReference type="GO" id="GO:0003995">
    <property type="term" value="F:acyl-CoA dehydrogenase activity"/>
    <property type="evidence" value="ECO:0007669"/>
    <property type="project" value="TreeGrafter"/>
</dbReference>
<dbReference type="InterPro" id="IPR046373">
    <property type="entry name" value="Acyl-CoA_Oxase/DH_mid-dom_sf"/>
</dbReference>
<dbReference type="Pfam" id="PF00441">
    <property type="entry name" value="Acyl-CoA_dh_1"/>
    <property type="match status" value="1"/>
</dbReference>
<dbReference type="GO" id="GO:0050660">
    <property type="term" value="F:flavin adenine dinucleotide binding"/>
    <property type="evidence" value="ECO:0007669"/>
    <property type="project" value="InterPro"/>
</dbReference>
<keyword evidence="4 6" id="KW-0274">FAD</keyword>
<dbReference type="SUPFAM" id="SSF47203">
    <property type="entry name" value="Acyl-CoA dehydrogenase C-terminal domain-like"/>
    <property type="match status" value="1"/>
</dbReference>
<evidence type="ECO:0000259" key="7">
    <source>
        <dbReference type="Pfam" id="PF00441"/>
    </source>
</evidence>
<keyword evidence="11" id="KW-1185">Reference proteome</keyword>
<feature type="domain" description="Acyl-CoA oxidase/dehydrogenase middle" evidence="8">
    <location>
        <begin position="158"/>
        <end position="254"/>
    </location>
</feature>
<keyword evidence="5 6" id="KW-0560">Oxidoreductase</keyword>
<dbReference type="AlphaFoldDB" id="A0A1L7X248"/>
<evidence type="ECO:0000256" key="6">
    <source>
        <dbReference type="RuleBase" id="RU362125"/>
    </source>
</evidence>
<accession>A0A1L7X248</accession>
<dbReference type="GO" id="GO:0033539">
    <property type="term" value="P:fatty acid beta-oxidation using acyl-CoA dehydrogenase"/>
    <property type="evidence" value="ECO:0007669"/>
    <property type="project" value="TreeGrafter"/>
</dbReference>
<dbReference type="Gene3D" id="2.40.110.10">
    <property type="entry name" value="Butyryl-CoA Dehydrogenase, subunit A, domain 2"/>
    <property type="match status" value="1"/>
</dbReference>
<dbReference type="PANTHER" id="PTHR48083">
    <property type="entry name" value="MEDIUM-CHAIN SPECIFIC ACYL-COA DEHYDROGENASE, MITOCHONDRIAL-RELATED"/>
    <property type="match status" value="1"/>
</dbReference>
<feature type="domain" description="Acyl-CoA dehydrogenase/oxidase N-terminal" evidence="9">
    <location>
        <begin position="25"/>
        <end position="153"/>
    </location>
</feature>
<dbReference type="InterPro" id="IPR006091">
    <property type="entry name" value="Acyl-CoA_Oxase/DH_mid-dom"/>
</dbReference>